<evidence type="ECO:0000313" key="15">
    <source>
        <dbReference type="EMBL" id="OEG72439.1"/>
    </source>
</evidence>
<organism evidence="15 16">
    <name type="scientific">Shewanella colwelliana</name>
    <name type="common">Alteromonas colwelliana</name>
    <dbReference type="NCBI Taxonomy" id="23"/>
    <lineage>
        <taxon>Bacteria</taxon>
        <taxon>Pseudomonadati</taxon>
        <taxon>Pseudomonadota</taxon>
        <taxon>Gammaproteobacteria</taxon>
        <taxon>Alteromonadales</taxon>
        <taxon>Shewanellaceae</taxon>
        <taxon>Shewanella</taxon>
    </lineage>
</organism>
<dbReference type="SMART" id="SM00487">
    <property type="entry name" value="DEXDc"/>
    <property type="match status" value="1"/>
</dbReference>
<keyword evidence="6" id="KW-0067">ATP-binding</keyword>
<comment type="catalytic activity">
    <reaction evidence="9">
        <text>Couples ATP hydrolysis with the unwinding of duplex DNA by translocating in the 3'-5' direction.</text>
        <dbReference type="EC" id="5.6.2.4"/>
    </reaction>
</comment>
<evidence type="ECO:0000256" key="1">
    <source>
        <dbReference type="ARBA" id="ARBA00005446"/>
    </source>
</evidence>
<dbReference type="STRING" id="23.BEL05_05565"/>
<evidence type="ECO:0000256" key="9">
    <source>
        <dbReference type="ARBA" id="ARBA00034617"/>
    </source>
</evidence>
<dbReference type="GO" id="GO:0006281">
    <property type="term" value="P:DNA repair"/>
    <property type="evidence" value="ECO:0007669"/>
    <property type="project" value="TreeGrafter"/>
</dbReference>
<keyword evidence="7" id="KW-0238">DNA-binding</keyword>
<dbReference type="Gene3D" id="1.10.10.10">
    <property type="entry name" value="Winged helix-like DNA-binding domain superfamily/Winged helix DNA-binding domain"/>
    <property type="match status" value="1"/>
</dbReference>
<reference evidence="15 16" key="1">
    <citation type="submission" date="2016-07" db="EMBL/GenBank/DDBJ databases">
        <title>Whole-genome of two Shewanella species isolated from a digestive organ of sea cucumber Apostichopus japonicus Selenka 1867.</title>
        <authorList>
            <person name="Hong H.-H."/>
            <person name="Choi H."/>
            <person name="Cheon S."/>
            <person name="Oh J.-S."/>
            <person name="Lee H.-G."/>
            <person name="Park C."/>
        </authorList>
    </citation>
    <scope>NUCLEOTIDE SEQUENCE [LARGE SCALE GENOMIC DNA]</scope>
    <source>
        <strain evidence="15 16">CSB03KR</strain>
    </source>
</reference>
<dbReference type="GO" id="GO:0043138">
    <property type="term" value="F:3'-5' DNA helicase activity"/>
    <property type="evidence" value="ECO:0007669"/>
    <property type="project" value="UniProtKB-EC"/>
</dbReference>
<keyword evidence="5" id="KW-0347">Helicase</keyword>
<dbReference type="GO" id="GO:0016787">
    <property type="term" value="F:hydrolase activity"/>
    <property type="evidence" value="ECO:0007669"/>
    <property type="project" value="UniProtKB-KW"/>
</dbReference>
<dbReference type="InterPro" id="IPR002464">
    <property type="entry name" value="DNA/RNA_helicase_DEAH_CS"/>
</dbReference>
<keyword evidence="8" id="KW-0413">Isomerase</keyword>
<name>A0A1E5IPI3_SHECO</name>
<dbReference type="InterPro" id="IPR004589">
    <property type="entry name" value="DNA_helicase_ATP-dep_RecQ"/>
</dbReference>
<comment type="caution">
    <text evidence="15">The sequence shown here is derived from an EMBL/GenBank/DDBJ whole genome shotgun (WGS) entry which is preliminary data.</text>
</comment>
<evidence type="ECO:0000256" key="2">
    <source>
        <dbReference type="ARBA" id="ARBA00022723"/>
    </source>
</evidence>
<dbReference type="RefSeq" id="WP_069672211.1">
    <property type="nucleotide sequence ID" value="NZ_MCBT01000048.1"/>
</dbReference>
<evidence type="ECO:0000256" key="4">
    <source>
        <dbReference type="ARBA" id="ARBA00022801"/>
    </source>
</evidence>
<dbReference type="Pfam" id="PF00270">
    <property type="entry name" value="DEAD"/>
    <property type="match status" value="1"/>
</dbReference>
<dbReference type="GO" id="GO:0005524">
    <property type="term" value="F:ATP binding"/>
    <property type="evidence" value="ECO:0007669"/>
    <property type="project" value="UniProtKB-KW"/>
</dbReference>
<dbReference type="InterPro" id="IPR036388">
    <property type="entry name" value="WH-like_DNA-bd_sf"/>
</dbReference>
<evidence type="ECO:0000256" key="3">
    <source>
        <dbReference type="ARBA" id="ARBA00022741"/>
    </source>
</evidence>
<dbReference type="InterPro" id="IPR011545">
    <property type="entry name" value="DEAD/DEAH_box_helicase_dom"/>
</dbReference>
<feature type="domain" description="Helicase ATP-binding" evidence="13">
    <location>
        <begin position="10"/>
        <end position="206"/>
    </location>
</feature>
<dbReference type="GO" id="GO:0005737">
    <property type="term" value="C:cytoplasm"/>
    <property type="evidence" value="ECO:0007669"/>
    <property type="project" value="TreeGrafter"/>
</dbReference>
<dbReference type="GO" id="GO:0030894">
    <property type="term" value="C:replisome"/>
    <property type="evidence" value="ECO:0007669"/>
    <property type="project" value="TreeGrafter"/>
</dbReference>
<gene>
    <name evidence="15" type="ORF">BEL05_05565</name>
</gene>
<dbReference type="Gene3D" id="3.40.50.300">
    <property type="entry name" value="P-loop containing nucleotide triphosphate hydrolases"/>
    <property type="match status" value="2"/>
</dbReference>
<dbReference type="InterPro" id="IPR014001">
    <property type="entry name" value="Helicase_ATP-bd"/>
</dbReference>
<evidence type="ECO:0000256" key="10">
    <source>
        <dbReference type="ARBA" id="ARBA00034808"/>
    </source>
</evidence>
<dbReference type="EC" id="5.6.2.4" evidence="10"/>
<dbReference type="GO" id="GO:0009378">
    <property type="term" value="F:four-way junction helicase activity"/>
    <property type="evidence" value="ECO:0007669"/>
    <property type="project" value="TreeGrafter"/>
</dbReference>
<dbReference type="PROSITE" id="PS00690">
    <property type="entry name" value="DEAH_ATP_HELICASE"/>
    <property type="match status" value="1"/>
</dbReference>
<dbReference type="EMBL" id="MCBT01000048">
    <property type="protein sequence ID" value="OEG72439.1"/>
    <property type="molecule type" value="Genomic_DNA"/>
</dbReference>
<dbReference type="GO" id="GO:0006310">
    <property type="term" value="P:DNA recombination"/>
    <property type="evidence" value="ECO:0007669"/>
    <property type="project" value="InterPro"/>
</dbReference>
<dbReference type="GO" id="GO:0046872">
    <property type="term" value="F:metal ion binding"/>
    <property type="evidence" value="ECO:0007669"/>
    <property type="project" value="UniProtKB-KW"/>
</dbReference>
<dbReference type="OrthoDB" id="9760034at2"/>
<dbReference type="SMART" id="SM00490">
    <property type="entry name" value="HELICc"/>
    <property type="match status" value="1"/>
</dbReference>
<dbReference type="InterPro" id="IPR032284">
    <property type="entry name" value="RecQ_Zn-bd"/>
</dbReference>
<dbReference type="AlphaFoldDB" id="A0A1E5IPI3"/>
<keyword evidence="4" id="KW-0378">Hydrolase</keyword>
<feature type="domain" description="Helicase C-terminal" evidence="14">
    <location>
        <begin position="240"/>
        <end position="321"/>
    </location>
</feature>
<evidence type="ECO:0000259" key="13">
    <source>
        <dbReference type="SMART" id="SM00487"/>
    </source>
</evidence>
<accession>A0A1E5IPI3</accession>
<protein>
    <recommendedName>
        <fullName evidence="11">ATP-dependent DNA helicase RecQ</fullName>
        <ecNumber evidence="10">5.6.2.4</ecNumber>
    </recommendedName>
    <alternativeName>
        <fullName evidence="12">DNA 3'-5' helicase RecQ</fullName>
    </alternativeName>
</protein>
<dbReference type="Pfam" id="PF00271">
    <property type="entry name" value="Helicase_C"/>
    <property type="match status" value="1"/>
</dbReference>
<comment type="similarity">
    <text evidence="1">Belongs to the helicase family. RecQ subfamily.</text>
</comment>
<evidence type="ECO:0000256" key="8">
    <source>
        <dbReference type="ARBA" id="ARBA00023235"/>
    </source>
</evidence>
<keyword evidence="3" id="KW-0547">Nucleotide-binding</keyword>
<evidence type="ECO:0000256" key="6">
    <source>
        <dbReference type="ARBA" id="ARBA00022840"/>
    </source>
</evidence>
<evidence type="ECO:0000313" key="16">
    <source>
        <dbReference type="Proteomes" id="UP000095230"/>
    </source>
</evidence>
<dbReference type="PANTHER" id="PTHR13710">
    <property type="entry name" value="DNA HELICASE RECQ FAMILY MEMBER"/>
    <property type="match status" value="1"/>
</dbReference>
<dbReference type="PANTHER" id="PTHR13710:SF105">
    <property type="entry name" value="ATP-DEPENDENT DNA HELICASE Q1"/>
    <property type="match status" value="1"/>
</dbReference>
<dbReference type="GO" id="GO:0043590">
    <property type="term" value="C:bacterial nucleoid"/>
    <property type="evidence" value="ECO:0007669"/>
    <property type="project" value="TreeGrafter"/>
</dbReference>
<evidence type="ECO:0000259" key="14">
    <source>
        <dbReference type="SMART" id="SM00490"/>
    </source>
</evidence>
<evidence type="ECO:0000256" key="7">
    <source>
        <dbReference type="ARBA" id="ARBA00023125"/>
    </source>
</evidence>
<dbReference type="SUPFAM" id="SSF52540">
    <property type="entry name" value="P-loop containing nucleoside triphosphate hydrolases"/>
    <property type="match status" value="1"/>
</dbReference>
<proteinExistence type="inferred from homology"/>
<evidence type="ECO:0000256" key="5">
    <source>
        <dbReference type="ARBA" id="ARBA00022806"/>
    </source>
</evidence>
<dbReference type="Proteomes" id="UP000095230">
    <property type="component" value="Unassembled WGS sequence"/>
</dbReference>
<keyword evidence="2" id="KW-0479">Metal-binding</keyword>
<dbReference type="Pfam" id="PF16124">
    <property type="entry name" value="RecQ_Zn_bind"/>
    <property type="match status" value="1"/>
</dbReference>
<dbReference type="GO" id="GO:0003677">
    <property type="term" value="F:DNA binding"/>
    <property type="evidence" value="ECO:0007669"/>
    <property type="project" value="UniProtKB-KW"/>
</dbReference>
<evidence type="ECO:0000256" key="11">
    <source>
        <dbReference type="ARBA" id="ARBA00044535"/>
    </source>
</evidence>
<evidence type="ECO:0000256" key="12">
    <source>
        <dbReference type="ARBA" id="ARBA00044550"/>
    </source>
</evidence>
<dbReference type="InterPro" id="IPR001650">
    <property type="entry name" value="Helicase_C-like"/>
</dbReference>
<dbReference type="NCBIfam" id="TIGR00614">
    <property type="entry name" value="recQ_fam"/>
    <property type="match status" value="1"/>
</dbReference>
<sequence length="643" mass="71049">MQKLLKQHFGFEHFRAGQQAVIDTIMSGRSAAAIFPTGSGKSLCYQLPALCLPHLTLVVSPLLALIQDQLSFLASRGIPAASIDSTQTREEAARVMQGVKLGEIKILMISVERFNNERFREFIGNIPVSLLVVDEAHCISEWGHNFRPDYLKLPSYQRELGIPQTLLLTATATTKVIEDMGRKFAIDSADITTTGFYRANLNLHVKGTKESAKETVLVKWIAARANQSGIVYVTLQQTAEVVAKALRGASINAMAYHAGMDNERRQSIQGAFMTGECPVIVATIAFGMGVDKSDIRFVVHYDLPKSIENYAQEIGRAGRDGQASDCLVLANTDNLNVLQNFVYGDTPEKSAIADVLADIACAASSGTRWEIMFNSLSAKTNIRILSLKTLLVYLEMLAFIKPTLSYFAEYRFKLLIDEKQLVAKFDAERGQFISAILASSAKAKIWYTLDFGALNHIYPSDRGRVVAAINYFEEQGLIELQTKQMTQVYEVLVQHIDVESLSAQLYQKFIDKEVSEIARIDAMIAMLASETCLSRALSNYFADHQLTHNCGHCSVCLSGQATLPRSSQLTPLASLDFKQTCADLIAKLGSAASNILLTRALCGLTTPIFAKLRLRQISGFGLLERYPFSEVRDWVTAHRGDVN</sequence>
<dbReference type="InterPro" id="IPR027417">
    <property type="entry name" value="P-loop_NTPase"/>
</dbReference>